<dbReference type="InterPro" id="IPR002938">
    <property type="entry name" value="FAD-bd"/>
</dbReference>
<reference evidence="2 5" key="2">
    <citation type="submission" date="2016-08" db="EMBL/GenBank/DDBJ databases">
        <title>Evolution of the type three secretion system and type three effector repertoires in Xanthomonas.</title>
        <authorList>
            <person name="Merda D."/>
            <person name="Briand M."/>
            <person name="Bosis E."/>
            <person name="Rousseau C."/>
            <person name="Portier P."/>
            <person name="Jacques M.-A."/>
            <person name="Fischer-Le Saux M."/>
        </authorList>
    </citation>
    <scope>NUCLEOTIDE SEQUENCE [LARGE SCALE GENOMIC DNA]</scope>
    <source>
        <strain evidence="2 5">CFBP1976</strain>
    </source>
</reference>
<evidence type="ECO:0000313" key="2">
    <source>
        <dbReference type="EMBL" id="PPV08761.1"/>
    </source>
</evidence>
<dbReference type="Pfam" id="PF01494">
    <property type="entry name" value="FAD_binding_3"/>
    <property type="match status" value="1"/>
</dbReference>
<dbReference type="OrthoDB" id="6310849at2"/>
<evidence type="ECO:0000313" key="4">
    <source>
        <dbReference type="Proteomes" id="UP000092503"/>
    </source>
</evidence>
<dbReference type="InterPro" id="IPR036188">
    <property type="entry name" value="FAD/NAD-bd_sf"/>
</dbReference>
<dbReference type="PANTHER" id="PTHR43747">
    <property type="entry name" value="FAD-BINDING PROTEIN"/>
    <property type="match status" value="1"/>
</dbReference>
<accession>A0A1C3NR73</accession>
<dbReference type="PANTHER" id="PTHR43747:SF1">
    <property type="entry name" value="SLR1998 PROTEIN"/>
    <property type="match status" value="1"/>
</dbReference>
<dbReference type="Gene3D" id="3.50.50.60">
    <property type="entry name" value="FAD/NAD(P)-binding domain"/>
    <property type="match status" value="1"/>
</dbReference>
<protein>
    <submittedName>
        <fullName evidence="3">Hydroxylase</fullName>
    </submittedName>
</protein>
<gene>
    <name evidence="3" type="ORF">XBLMG947_3627</name>
    <name evidence="2" type="ORF">XbrCFBP1976_01490</name>
</gene>
<proteinExistence type="predicted"/>
<dbReference type="RefSeq" id="WP_065469985.1">
    <property type="nucleotide sequence ID" value="NZ_FLTX01000065.1"/>
</dbReference>
<dbReference type="Proteomes" id="UP000239710">
    <property type="component" value="Unassembled WGS sequence"/>
</dbReference>
<feature type="domain" description="FAD-binding" evidence="1">
    <location>
        <begin position="9"/>
        <end position="140"/>
    </location>
</feature>
<reference evidence="3 4" key="1">
    <citation type="submission" date="2016-06" db="EMBL/GenBank/DDBJ databases">
        <authorList>
            <person name="Kjaerup R.B."/>
            <person name="Dalgaard T.S."/>
            <person name="Juul-Madsen H.R."/>
        </authorList>
    </citation>
    <scope>NUCLEOTIDE SEQUENCE [LARGE SCALE GENOMIC DNA]</scope>
    <source>
        <strain evidence="3">LMG947</strain>
    </source>
</reference>
<keyword evidence="5" id="KW-1185">Reference proteome</keyword>
<dbReference type="EMBL" id="MDCE01000002">
    <property type="protein sequence ID" value="PPV08761.1"/>
    <property type="molecule type" value="Genomic_DNA"/>
</dbReference>
<dbReference type="GO" id="GO:0071949">
    <property type="term" value="F:FAD binding"/>
    <property type="evidence" value="ECO:0007669"/>
    <property type="project" value="InterPro"/>
</dbReference>
<evidence type="ECO:0000313" key="5">
    <source>
        <dbReference type="Proteomes" id="UP000239710"/>
    </source>
</evidence>
<dbReference type="SUPFAM" id="SSF51905">
    <property type="entry name" value="FAD/NAD(P)-binding domain"/>
    <property type="match status" value="1"/>
</dbReference>
<dbReference type="InterPro" id="IPR050816">
    <property type="entry name" value="Flavin-dep_Halogenase_NPB"/>
</dbReference>
<organism evidence="3 4">
    <name type="scientific">Xanthomonas bromi</name>
    <dbReference type="NCBI Taxonomy" id="56449"/>
    <lineage>
        <taxon>Bacteria</taxon>
        <taxon>Pseudomonadati</taxon>
        <taxon>Pseudomonadota</taxon>
        <taxon>Gammaproteobacteria</taxon>
        <taxon>Lysobacterales</taxon>
        <taxon>Lysobacteraceae</taxon>
        <taxon>Xanthomonas</taxon>
    </lineage>
</organism>
<evidence type="ECO:0000259" key="1">
    <source>
        <dbReference type="Pfam" id="PF01494"/>
    </source>
</evidence>
<sequence length="208" mass="21724">MNAHGSPGYDVVVLGAGPAGASCGLALARAGVERLCLVDGGLANTVAIGETIPPDTRLLLQQLGVWEAFLDDGHLPCPGSCAAWGSPRLGFNDFVLNPQGTAWHLDRARFDGFLRRHAHAAGVAGISDARLVGVVQEANGDFCLRLSLGARGVRTLVDATGQASALARRLGARRRELDRLSVVYGFFDAAHAASPSRSTLLEASADGW</sequence>
<dbReference type="EMBL" id="FLTX01000065">
    <property type="protein sequence ID" value="SBV52828.1"/>
    <property type="molecule type" value="Genomic_DNA"/>
</dbReference>
<dbReference type="Proteomes" id="UP000092503">
    <property type="component" value="Unassembled WGS sequence"/>
</dbReference>
<evidence type="ECO:0000313" key="3">
    <source>
        <dbReference type="EMBL" id="SBV52828.1"/>
    </source>
</evidence>
<name>A0A1C3NR73_9XANT</name>
<dbReference type="PRINTS" id="PR00411">
    <property type="entry name" value="PNDRDTASEI"/>
</dbReference>
<dbReference type="AlphaFoldDB" id="A0A1C3NR73"/>
<dbReference type="STRING" id="56449.XBLMG947_3627"/>